<organism evidence="9 10">
    <name type="scientific">Skermanella stibiiresistens SB22</name>
    <dbReference type="NCBI Taxonomy" id="1385369"/>
    <lineage>
        <taxon>Bacteria</taxon>
        <taxon>Pseudomonadati</taxon>
        <taxon>Pseudomonadota</taxon>
        <taxon>Alphaproteobacteria</taxon>
        <taxon>Rhodospirillales</taxon>
        <taxon>Azospirillaceae</taxon>
        <taxon>Skermanella</taxon>
    </lineage>
</organism>
<evidence type="ECO:0000256" key="8">
    <source>
        <dbReference type="SAM" id="Phobius"/>
    </source>
</evidence>
<feature type="transmembrane region" description="Helical" evidence="8">
    <location>
        <begin position="118"/>
        <end position="142"/>
    </location>
</feature>
<feature type="transmembrane region" description="Helical" evidence="8">
    <location>
        <begin position="267"/>
        <end position="286"/>
    </location>
</feature>
<evidence type="ECO:0000313" key="9">
    <source>
        <dbReference type="EMBL" id="EWY39031.1"/>
    </source>
</evidence>
<feature type="transmembrane region" description="Helical" evidence="8">
    <location>
        <begin position="162"/>
        <end position="184"/>
    </location>
</feature>
<feature type="transmembrane region" description="Helical" evidence="8">
    <location>
        <begin position="12"/>
        <end position="36"/>
    </location>
</feature>
<keyword evidence="3" id="KW-1003">Cell membrane</keyword>
<protein>
    <submittedName>
        <fullName evidence="9">Sugar ABC transporter permease</fullName>
    </submittedName>
</protein>
<reference evidence="9 10" key="1">
    <citation type="submission" date="2013-08" db="EMBL/GenBank/DDBJ databases">
        <title>The genome sequence of Skermanella stibiiresistens.</title>
        <authorList>
            <person name="Zhu W."/>
            <person name="Wang G."/>
        </authorList>
    </citation>
    <scope>NUCLEOTIDE SEQUENCE [LARGE SCALE GENOMIC DNA]</scope>
    <source>
        <strain evidence="9 10">SB22</strain>
    </source>
</reference>
<evidence type="ECO:0000256" key="7">
    <source>
        <dbReference type="ARBA" id="ARBA00023136"/>
    </source>
</evidence>
<keyword evidence="10" id="KW-1185">Reference proteome</keyword>
<accession>W9H2K3</accession>
<sequence>MLGIGSTERWLIVVIAAMCLFLGLTTDTFLTLVNLFDLLNISAVNVIFAAGLLVVLIAGGIDISFAVAASVTQYLTALTVGHLGGGNWAIGFAVASCYGFALGALNATLIWRFRIISIVVTIATFNLFFGALMFLTQGVSIYDLPDWWLDRIILFEFDTANGYAELTLPVAVMIVVIVATWFLIRRTTAGRQLYAMGDNPEGARRVGINIAAMHYLAYGWLGVTAGIAGLMQAHYAQEVVPNALYGRELDVLAAVVLGGARLGGGRGTLLGAILGVALVAITQNGLNLLGVSPYAFKMIVGAVILVAITLSNSGMASLLSGFRTRPERVPS</sequence>
<dbReference type="STRING" id="1385369.N825_08495"/>
<evidence type="ECO:0000256" key="1">
    <source>
        <dbReference type="ARBA" id="ARBA00004651"/>
    </source>
</evidence>
<keyword evidence="2" id="KW-0813">Transport</keyword>
<keyword evidence="7 8" id="KW-0472">Membrane</keyword>
<keyword evidence="6 8" id="KW-1133">Transmembrane helix</keyword>
<evidence type="ECO:0000256" key="5">
    <source>
        <dbReference type="ARBA" id="ARBA00022692"/>
    </source>
</evidence>
<feature type="transmembrane region" description="Helical" evidence="8">
    <location>
        <begin position="298"/>
        <end position="322"/>
    </location>
</feature>
<dbReference type="InterPro" id="IPR001851">
    <property type="entry name" value="ABC_transp_permease"/>
</dbReference>
<dbReference type="AlphaFoldDB" id="W9H2K3"/>
<dbReference type="EMBL" id="AVFL01000014">
    <property type="protein sequence ID" value="EWY39031.1"/>
    <property type="molecule type" value="Genomic_DNA"/>
</dbReference>
<evidence type="ECO:0000256" key="2">
    <source>
        <dbReference type="ARBA" id="ARBA00022448"/>
    </source>
</evidence>
<gene>
    <name evidence="9" type="ORF">N825_08495</name>
</gene>
<dbReference type="Proteomes" id="UP000019486">
    <property type="component" value="Unassembled WGS sequence"/>
</dbReference>
<name>W9H2K3_9PROT</name>
<evidence type="ECO:0000313" key="10">
    <source>
        <dbReference type="Proteomes" id="UP000019486"/>
    </source>
</evidence>
<dbReference type="CDD" id="cd06579">
    <property type="entry name" value="TM_PBP1_transp_AraH_like"/>
    <property type="match status" value="1"/>
</dbReference>
<dbReference type="PATRIC" id="fig|1385369.3.peg.3877"/>
<comment type="subcellular location">
    <subcellularLocation>
        <location evidence="1">Cell membrane</location>
        <topology evidence="1">Multi-pass membrane protein</topology>
    </subcellularLocation>
</comment>
<keyword evidence="5 8" id="KW-0812">Transmembrane</keyword>
<dbReference type="Pfam" id="PF02653">
    <property type="entry name" value="BPD_transp_2"/>
    <property type="match status" value="1"/>
</dbReference>
<proteinExistence type="predicted"/>
<keyword evidence="4" id="KW-0997">Cell inner membrane</keyword>
<evidence type="ECO:0000256" key="3">
    <source>
        <dbReference type="ARBA" id="ARBA00022475"/>
    </source>
</evidence>
<comment type="caution">
    <text evidence="9">The sequence shown here is derived from an EMBL/GenBank/DDBJ whole genome shotgun (WGS) entry which is preliminary data.</text>
</comment>
<feature type="transmembrane region" description="Helical" evidence="8">
    <location>
        <begin position="88"/>
        <end position="111"/>
    </location>
</feature>
<dbReference type="GO" id="GO:0005886">
    <property type="term" value="C:plasma membrane"/>
    <property type="evidence" value="ECO:0007669"/>
    <property type="project" value="UniProtKB-SubCell"/>
</dbReference>
<dbReference type="GO" id="GO:0022857">
    <property type="term" value="F:transmembrane transporter activity"/>
    <property type="evidence" value="ECO:0007669"/>
    <property type="project" value="InterPro"/>
</dbReference>
<evidence type="ECO:0000256" key="4">
    <source>
        <dbReference type="ARBA" id="ARBA00022519"/>
    </source>
</evidence>
<dbReference type="PANTHER" id="PTHR32196:SF21">
    <property type="entry name" value="ABC TRANSPORTER PERMEASE PROTEIN YPHD-RELATED"/>
    <property type="match status" value="1"/>
</dbReference>
<dbReference type="PANTHER" id="PTHR32196">
    <property type="entry name" value="ABC TRANSPORTER PERMEASE PROTEIN YPHD-RELATED-RELATED"/>
    <property type="match status" value="1"/>
</dbReference>
<evidence type="ECO:0000256" key="6">
    <source>
        <dbReference type="ARBA" id="ARBA00022989"/>
    </source>
</evidence>
<feature type="transmembrane region" description="Helical" evidence="8">
    <location>
        <begin position="43"/>
        <end position="68"/>
    </location>
</feature>